<reference evidence="5" key="4">
    <citation type="journal article" date="2019" name="Int. J. Syst. Evol. Microbiol.">
        <title>The Global Catalogue of Microorganisms (GCM) 10K type strain sequencing project: providing services to taxonomists for standard genome sequencing and annotation.</title>
        <authorList>
            <consortium name="The Broad Institute Genomics Platform"/>
            <consortium name="The Broad Institute Genome Sequencing Center for Infectious Disease"/>
            <person name="Wu L."/>
            <person name="Ma J."/>
        </authorList>
    </citation>
    <scope>NUCLEOTIDE SEQUENCE [LARGE SCALE GENOMIC DNA]</scope>
    <source>
        <strain evidence="5">CGMCC 1.12707</strain>
    </source>
</reference>
<dbReference type="OrthoDB" id="9811523at2"/>
<reference evidence="3" key="3">
    <citation type="submission" date="2016-11" db="EMBL/GenBank/DDBJ databases">
        <authorList>
            <person name="Jaros S."/>
            <person name="Januszkiewicz K."/>
            <person name="Wedrychowicz H."/>
        </authorList>
    </citation>
    <scope>NUCLEOTIDE SEQUENCE [LARGE SCALE GENOMIC DNA]</scope>
    <source>
        <strain evidence="3">DSM 27989</strain>
    </source>
</reference>
<dbReference type="Gene3D" id="3.40.630.30">
    <property type="match status" value="1"/>
</dbReference>
<dbReference type="InterPro" id="IPR051531">
    <property type="entry name" value="N-acetyltransferase"/>
</dbReference>
<dbReference type="PANTHER" id="PTHR43792:SF9">
    <property type="entry name" value="RIBOSOMAL-PROTEIN-ALANINE ACETYLTRANSFERASE"/>
    <property type="match status" value="1"/>
</dbReference>
<dbReference type="STRING" id="1434701.SAMN05443634_10271"/>
<dbReference type="GO" id="GO:0008999">
    <property type="term" value="F:protein-N-terminal-alanine acetyltransferase activity"/>
    <property type="evidence" value="ECO:0007669"/>
    <property type="project" value="TreeGrafter"/>
</dbReference>
<dbReference type="AlphaFoldDB" id="A0A1M6TSD9"/>
<dbReference type="Proteomes" id="UP000184120">
    <property type="component" value="Unassembled WGS sequence"/>
</dbReference>
<gene>
    <name evidence="2" type="ORF">GCM10010984_21880</name>
    <name evidence="3" type="ORF">SAMN05443634_10271</name>
</gene>
<accession>A0A1M6TSD9</accession>
<dbReference type="InterPro" id="IPR016181">
    <property type="entry name" value="Acyl_CoA_acyltransferase"/>
</dbReference>
<evidence type="ECO:0000313" key="2">
    <source>
        <dbReference type="EMBL" id="GGF04182.1"/>
    </source>
</evidence>
<dbReference type="Proteomes" id="UP000650994">
    <property type="component" value="Unassembled WGS sequence"/>
</dbReference>
<evidence type="ECO:0000313" key="3">
    <source>
        <dbReference type="EMBL" id="SHK59826.1"/>
    </source>
</evidence>
<evidence type="ECO:0000313" key="5">
    <source>
        <dbReference type="Proteomes" id="UP000650994"/>
    </source>
</evidence>
<dbReference type="InterPro" id="IPR000182">
    <property type="entry name" value="GNAT_dom"/>
</dbReference>
<dbReference type="EMBL" id="BMFL01000014">
    <property type="protein sequence ID" value="GGF04182.1"/>
    <property type="molecule type" value="Genomic_DNA"/>
</dbReference>
<organism evidence="3 4">
    <name type="scientific">Chishuiella changwenlii</name>
    <dbReference type="NCBI Taxonomy" id="1434701"/>
    <lineage>
        <taxon>Bacteria</taxon>
        <taxon>Pseudomonadati</taxon>
        <taxon>Bacteroidota</taxon>
        <taxon>Flavobacteriia</taxon>
        <taxon>Flavobacteriales</taxon>
        <taxon>Weeksellaceae</taxon>
        <taxon>Chishuiella</taxon>
    </lineage>
</organism>
<evidence type="ECO:0000313" key="4">
    <source>
        <dbReference type="Proteomes" id="UP000184120"/>
    </source>
</evidence>
<keyword evidence="5" id="KW-1185">Reference proteome</keyword>
<reference evidence="4" key="2">
    <citation type="submission" date="2016-11" db="EMBL/GenBank/DDBJ databases">
        <authorList>
            <person name="Varghese N."/>
            <person name="Submissions S."/>
        </authorList>
    </citation>
    <scope>NUCLEOTIDE SEQUENCE [LARGE SCALE GENOMIC DNA]</scope>
    <source>
        <strain evidence="4">DSM 27989</strain>
    </source>
</reference>
<evidence type="ECO:0000259" key="1">
    <source>
        <dbReference type="PROSITE" id="PS51186"/>
    </source>
</evidence>
<dbReference type="EMBL" id="FRBH01000002">
    <property type="protein sequence ID" value="SHK59826.1"/>
    <property type="molecule type" value="Genomic_DNA"/>
</dbReference>
<proteinExistence type="predicted"/>
<keyword evidence="3" id="KW-0808">Transferase</keyword>
<dbReference type="PANTHER" id="PTHR43792">
    <property type="entry name" value="GNAT FAMILY, PUTATIVE (AFU_ORTHOLOGUE AFUA_3G00765)-RELATED-RELATED"/>
    <property type="match status" value="1"/>
</dbReference>
<dbReference type="GO" id="GO:0005737">
    <property type="term" value="C:cytoplasm"/>
    <property type="evidence" value="ECO:0007669"/>
    <property type="project" value="TreeGrafter"/>
</dbReference>
<dbReference type="RefSeq" id="WP_072929373.1">
    <property type="nucleotide sequence ID" value="NZ_BMFL01000014.1"/>
</dbReference>
<reference evidence="2" key="1">
    <citation type="journal article" date="2014" name="Int. J. Syst. Evol. Microbiol.">
        <title>Complete genome of a new Firmicutes species belonging to the dominant human colonic microbiota ('Ruminococcus bicirculans') reveals two chromosomes and a selective capacity to utilize plant glucans.</title>
        <authorList>
            <consortium name="NISC Comparative Sequencing Program"/>
            <person name="Wegmann U."/>
            <person name="Louis P."/>
            <person name="Goesmann A."/>
            <person name="Henrissat B."/>
            <person name="Duncan S.H."/>
            <person name="Flint H.J."/>
        </authorList>
    </citation>
    <scope>NUCLEOTIDE SEQUENCE</scope>
    <source>
        <strain evidence="2">CGMCC 1.12707</strain>
    </source>
</reference>
<feature type="domain" description="N-acetyltransferase" evidence="1">
    <location>
        <begin position="17"/>
        <end position="164"/>
    </location>
</feature>
<dbReference type="PROSITE" id="PS51186">
    <property type="entry name" value="GNAT"/>
    <property type="match status" value="1"/>
</dbReference>
<protein>
    <submittedName>
        <fullName evidence="3">Ribosomal-protein-alanine N-acetyltransferase</fullName>
    </submittedName>
</protein>
<sequence length="166" mass="18792">MKQPPYDVFPEIISNEIILREIQIEDVKDIVEISFYDSRPASTVEDAITMQEKINLDYLNGSSIHWGIVDKQTNSIVGTLGYYRGLDKGVGELGCVLKSNFRGKGFMTLAMTLAIEFGIKNIGLKEIIAITTTQNHSAVKLLERLNFVKTRKLEEDEIEYKYVNIA</sequence>
<reference evidence="2" key="5">
    <citation type="submission" date="2024-05" db="EMBL/GenBank/DDBJ databases">
        <authorList>
            <person name="Sun Q."/>
            <person name="Zhou Y."/>
        </authorList>
    </citation>
    <scope>NUCLEOTIDE SEQUENCE</scope>
    <source>
        <strain evidence="2">CGMCC 1.12707</strain>
    </source>
</reference>
<name>A0A1M6TSD9_9FLAO</name>
<dbReference type="Pfam" id="PF13302">
    <property type="entry name" value="Acetyltransf_3"/>
    <property type="match status" value="1"/>
</dbReference>
<dbReference type="SUPFAM" id="SSF55729">
    <property type="entry name" value="Acyl-CoA N-acyltransferases (Nat)"/>
    <property type="match status" value="1"/>
</dbReference>